<dbReference type="InterPro" id="IPR036188">
    <property type="entry name" value="FAD/NAD-bd_sf"/>
</dbReference>
<keyword evidence="4" id="KW-0274">FAD</keyword>
<sequence>MTSAVCVIGAGPAGLAVARALRERSIDYVQLERHTGIGGVWDIENPGTPMYDSAHLISSRTRSGFSGFPMPDDLPDYPRHPQVLAYLRDFADAYGLTEWVETGVEVASVRREDGAWAVTRADGTTTRHPVVVVATGSQWYPNVPELPGHFTGEVRHSQTFRSASEFTGRRVLVVGAGNSGCDIACDAARNADHAVISMRRGYWFIPKHVFGVPSDVVGGAGSFLPKRAERALIQPLLRLLNGNPERLGLQKPDHKLFETHPIVNSMLLHHLQHGDITARPGIRDTQGRTVTFTDGTSDEFDLVVLATGYRHRVPVAQEYFGDEQHPDLYLNFASRQHPGLFGVGYIETNSGAYGLFDQQAHLIAAYLDGLDRHTPQAARFTAMIAGDRPDLSNGLHFDSSPRHQGYVDSDAYGKYLAKVGRSLGWRLDSDAPRHAGDRAATAPAVPA</sequence>
<dbReference type="InterPro" id="IPR020946">
    <property type="entry name" value="Flavin_mOase-like"/>
</dbReference>
<dbReference type="Proteomes" id="UP000321723">
    <property type="component" value="Unassembled WGS sequence"/>
</dbReference>
<keyword evidence="5" id="KW-0521">NADP</keyword>
<dbReference type="GO" id="GO:0050661">
    <property type="term" value="F:NADP binding"/>
    <property type="evidence" value="ECO:0007669"/>
    <property type="project" value="InterPro"/>
</dbReference>
<dbReference type="EMBL" id="JACHDN010000001">
    <property type="protein sequence ID" value="MBB5472199.1"/>
    <property type="molecule type" value="Genomic_DNA"/>
</dbReference>
<keyword evidence="7" id="KW-0503">Monooxygenase</keyword>
<dbReference type="InterPro" id="IPR000960">
    <property type="entry name" value="Flavin_mOase"/>
</dbReference>
<gene>
    <name evidence="7" type="ORF">CHO01_24180</name>
    <name evidence="8" type="ORF">HNR08_000935</name>
</gene>
<dbReference type="PIRSF" id="PIRSF000332">
    <property type="entry name" value="FMO"/>
    <property type="match status" value="1"/>
</dbReference>
<name>A0A511FDQ3_9CELL</name>
<evidence type="ECO:0000256" key="3">
    <source>
        <dbReference type="ARBA" id="ARBA00022630"/>
    </source>
</evidence>
<organism evidence="7 9">
    <name type="scientific">Cellulomonas hominis</name>
    <dbReference type="NCBI Taxonomy" id="156981"/>
    <lineage>
        <taxon>Bacteria</taxon>
        <taxon>Bacillati</taxon>
        <taxon>Actinomycetota</taxon>
        <taxon>Actinomycetes</taxon>
        <taxon>Micrococcales</taxon>
        <taxon>Cellulomonadaceae</taxon>
        <taxon>Cellulomonas</taxon>
    </lineage>
</organism>
<evidence type="ECO:0000256" key="1">
    <source>
        <dbReference type="ARBA" id="ARBA00009183"/>
    </source>
</evidence>
<keyword evidence="3" id="KW-0285">Flavoprotein</keyword>
<dbReference type="Pfam" id="PF00743">
    <property type="entry name" value="FMO-like"/>
    <property type="match status" value="1"/>
</dbReference>
<comment type="similarity">
    <text evidence="1">Belongs to the FMO family.</text>
</comment>
<dbReference type="EMBL" id="BJVQ01000035">
    <property type="protein sequence ID" value="GEL47302.1"/>
    <property type="molecule type" value="Genomic_DNA"/>
</dbReference>
<evidence type="ECO:0000256" key="6">
    <source>
        <dbReference type="ARBA" id="ARBA00023002"/>
    </source>
</evidence>
<reference evidence="7 9" key="1">
    <citation type="submission" date="2019-07" db="EMBL/GenBank/DDBJ databases">
        <title>Whole genome shotgun sequence of Cellulomonas hominis NBRC 16055.</title>
        <authorList>
            <person name="Hosoyama A."/>
            <person name="Uohara A."/>
            <person name="Ohji S."/>
            <person name="Ichikawa N."/>
        </authorList>
    </citation>
    <scope>NUCLEOTIDE SEQUENCE [LARGE SCALE GENOMIC DNA]</scope>
    <source>
        <strain evidence="7 9">NBRC 16055</strain>
    </source>
</reference>
<comment type="similarity">
    <text evidence="2">Belongs to the FAD-binding monooxygenase family.</text>
</comment>
<dbReference type="PRINTS" id="PR00370">
    <property type="entry name" value="FMOXYGENASE"/>
</dbReference>
<evidence type="ECO:0000313" key="8">
    <source>
        <dbReference type="EMBL" id="MBB5472199.1"/>
    </source>
</evidence>
<accession>A0A511FDQ3</accession>
<dbReference type="PANTHER" id="PTHR23023">
    <property type="entry name" value="DIMETHYLANILINE MONOOXYGENASE"/>
    <property type="match status" value="1"/>
</dbReference>
<evidence type="ECO:0000313" key="10">
    <source>
        <dbReference type="Proteomes" id="UP000564629"/>
    </source>
</evidence>
<evidence type="ECO:0000256" key="5">
    <source>
        <dbReference type="ARBA" id="ARBA00022857"/>
    </source>
</evidence>
<evidence type="ECO:0000313" key="7">
    <source>
        <dbReference type="EMBL" id="GEL47302.1"/>
    </source>
</evidence>
<dbReference type="GO" id="GO:0050660">
    <property type="term" value="F:flavin adenine dinucleotide binding"/>
    <property type="evidence" value="ECO:0007669"/>
    <property type="project" value="InterPro"/>
</dbReference>
<keyword evidence="9" id="KW-1185">Reference proteome</keyword>
<dbReference type="Gene3D" id="3.50.50.60">
    <property type="entry name" value="FAD/NAD(P)-binding domain"/>
    <property type="match status" value="1"/>
</dbReference>
<dbReference type="GO" id="GO:0004499">
    <property type="term" value="F:N,N-dimethylaniline monooxygenase activity"/>
    <property type="evidence" value="ECO:0007669"/>
    <property type="project" value="InterPro"/>
</dbReference>
<dbReference type="InterPro" id="IPR050346">
    <property type="entry name" value="FMO-like"/>
</dbReference>
<dbReference type="AlphaFoldDB" id="A0A511FDQ3"/>
<evidence type="ECO:0000313" key="9">
    <source>
        <dbReference type="Proteomes" id="UP000321723"/>
    </source>
</evidence>
<evidence type="ECO:0000256" key="4">
    <source>
        <dbReference type="ARBA" id="ARBA00022827"/>
    </source>
</evidence>
<reference evidence="8 10" key="2">
    <citation type="submission" date="2020-08" db="EMBL/GenBank/DDBJ databases">
        <title>Sequencing the genomes of 1000 actinobacteria strains.</title>
        <authorList>
            <person name="Klenk H.-P."/>
        </authorList>
    </citation>
    <scope>NUCLEOTIDE SEQUENCE [LARGE SCALE GENOMIC DNA]</scope>
    <source>
        <strain evidence="8 10">DSM 9581</strain>
    </source>
</reference>
<dbReference type="RefSeq" id="WP_246803083.1">
    <property type="nucleotide sequence ID" value="NZ_BJVQ01000035.1"/>
</dbReference>
<protein>
    <submittedName>
        <fullName evidence="7">Flavin-binding monooxygenase</fullName>
    </submittedName>
</protein>
<comment type="caution">
    <text evidence="7">The sequence shown here is derived from an EMBL/GenBank/DDBJ whole genome shotgun (WGS) entry which is preliminary data.</text>
</comment>
<evidence type="ECO:0000256" key="2">
    <source>
        <dbReference type="ARBA" id="ARBA00010139"/>
    </source>
</evidence>
<dbReference type="SUPFAM" id="SSF51905">
    <property type="entry name" value="FAD/NAD(P)-binding domain"/>
    <property type="match status" value="2"/>
</dbReference>
<proteinExistence type="inferred from homology"/>
<dbReference type="Proteomes" id="UP000564629">
    <property type="component" value="Unassembled WGS sequence"/>
</dbReference>
<keyword evidence="6" id="KW-0560">Oxidoreductase</keyword>